<feature type="binding site" evidence="4">
    <location>
        <begin position="118"/>
        <end position="121"/>
    </location>
    <ligand>
        <name>NAD(+)</name>
        <dbReference type="ChEBI" id="CHEBI:57540"/>
    </ligand>
</feature>
<dbReference type="eggNOG" id="COG0371">
    <property type="taxonomic scope" value="Bacteria"/>
</dbReference>
<comment type="caution">
    <text evidence="6">The sequence shown here is derived from an EMBL/GenBank/DDBJ whole genome shotgun (WGS) entry which is preliminary data.</text>
</comment>
<accession>S3BLD2</accession>
<feature type="binding site" evidence="3">
    <location>
        <position position="260"/>
    </location>
    <ligand>
        <name>glycerol</name>
        <dbReference type="ChEBI" id="CHEBI:17754"/>
    </ligand>
</feature>
<keyword evidence="7" id="KW-1185">Reference proteome</keyword>
<dbReference type="GO" id="GO:0016614">
    <property type="term" value="F:oxidoreductase activity, acting on CH-OH group of donors"/>
    <property type="evidence" value="ECO:0007669"/>
    <property type="project" value="InterPro"/>
</dbReference>
<keyword evidence="1 3" id="KW-0479">Metal-binding</keyword>
<dbReference type="RefSeq" id="WP_016473848.1">
    <property type="nucleotide sequence ID" value="NZ_KE150480.1"/>
</dbReference>
<evidence type="ECO:0000256" key="2">
    <source>
        <dbReference type="ARBA" id="ARBA00023002"/>
    </source>
</evidence>
<gene>
    <name evidence="6" type="ORF">HMPREF1476_00463</name>
</gene>
<dbReference type="InterPro" id="IPR016205">
    <property type="entry name" value="Glycerol_DH"/>
</dbReference>
<dbReference type="PANTHER" id="PTHR43616:SF3">
    <property type="entry name" value="HYDROXYCARBOXYLATE DEHYDROGENASE A"/>
    <property type="match status" value="1"/>
</dbReference>
<protein>
    <recommendedName>
        <fullName evidence="5">Alcohol dehydrogenase iron-type/glycerol dehydrogenase GldA domain-containing protein</fullName>
    </recommendedName>
</protein>
<feature type="binding site" evidence="4">
    <location>
        <begin position="96"/>
        <end position="100"/>
    </location>
    <ligand>
        <name>NAD(+)</name>
        <dbReference type="ChEBI" id="CHEBI:57540"/>
    </ligand>
</feature>
<dbReference type="STRING" id="1203554.HMPREF1476_00463"/>
<dbReference type="Pfam" id="PF00465">
    <property type="entry name" value="Fe-ADH"/>
    <property type="match status" value="1"/>
</dbReference>
<feature type="binding site" evidence="3">
    <location>
        <position position="173"/>
    </location>
    <ligand>
        <name>glycerol</name>
        <dbReference type="ChEBI" id="CHEBI:17754"/>
    </ligand>
</feature>
<name>S3BLD2_9BURK</name>
<dbReference type="HOGENOM" id="CLU_044754_3_1_4"/>
<dbReference type="Proteomes" id="UP000014400">
    <property type="component" value="Unassembled WGS sequence"/>
</dbReference>
<dbReference type="SUPFAM" id="SSF56796">
    <property type="entry name" value="Dehydroquinate synthase-like"/>
    <property type="match status" value="1"/>
</dbReference>
<reference evidence="6 7" key="1">
    <citation type="submission" date="2013-04" db="EMBL/GenBank/DDBJ databases">
        <title>The Genome Sequence of Sutterella wadsworthensis HGA0223.</title>
        <authorList>
            <consortium name="The Broad Institute Genomics Platform"/>
            <person name="Earl A."/>
            <person name="Ward D."/>
            <person name="Feldgarden M."/>
            <person name="Gevers D."/>
            <person name="Schmidt T.M."/>
            <person name="Dover J."/>
            <person name="Dai D."/>
            <person name="Walker B."/>
            <person name="Young S."/>
            <person name="Zeng Q."/>
            <person name="Gargeya S."/>
            <person name="Fitzgerald M."/>
            <person name="Haas B."/>
            <person name="Abouelleil A."/>
            <person name="Allen A.W."/>
            <person name="Alvarado L."/>
            <person name="Arachchi H.M."/>
            <person name="Berlin A.M."/>
            <person name="Chapman S.B."/>
            <person name="Gainer-Dewar J."/>
            <person name="Goldberg J."/>
            <person name="Griggs A."/>
            <person name="Gujja S."/>
            <person name="Hansen M."/>
            <person name="Howarth C."/>
            <person name="Imamovic A."/>
            <person name="Ireland A."/>
            <person name="Larimer J."/>
            <person name="McCowan C."/>
            <person name="Murphy C."/>
            <person name="Pearson M."/>
            <person name="Poon T.W."/>
            <person name="Priest M."/>
            <person name="Roberts A."/>
            <person name="Saif S."/>
            <person name="Shea T."/>
            <person name="Sisk P."/>
            <person name="Sykes S."/>
            <person name="Wortman J."/>
            <person name="Nusbaum C."/>
            <person name="Birren B."/>
        </authorList>
    </citation>
    <scope>NUCLEOTIDE SEQUENCE [LARGE SCALE GENOMIC DNA]</scope>
    <source>
        <strain evidence="6 7">HGA0223</strain>
    </source>
</reference>
<comment type="cofactor">
    <cofactor evidence="3">
        <name>Zn(2+)</name>
        <dbReference type="ChEBI" id="CHEBI:29105"/>
    </cofactor>
    <text evidence="3">Binds 1 zinc ion per subunit.</text>
</comment>
<dbReference type="InterPro" id="IPR001670">
    <property type="entry name" value="ADH_Fe/GldA"/>
</dbReference>
<evidence type="ECO:0000256" key="4">
    <source>
        <dbReference type="PIRSR" id="PIRSR000112-3"/>
    </source>
</evidence>
<evidence type="ECO:0000313" key="6">
    <source>
        <dbReference type="EMBL" id="EPE01152.1"/>
    </source>
</evidence>
<dbReference type="GO" id="GO:0046872">
    <property type="term" value="F:metal ion binding"/>
    <property type="evidence" value="ECO:0007669"/>
    <property type="project" value="UniProtKB-KW"/>
</dbReference>
<feature type="domain" description="Alcohol dehydrogenase iron-type/glycerol dehydrogenase GldA" evidence="5">
    <location>
        <begin position="11"/>
        <end position="156"/>
    </location>
</feature>
<organism evidence="6 7">
    <name type="scientific">Sutterella wadsworthensis HGA0223</name>
    <dbReference type="NCBI Taxonomy" id="1203554"/>
    <lineage>
        <taxon>Bacteria</taxon>
        <taxon>Pseudomonadati</taxon>
        <taxon>Pseudomonadota</taxon>
        <taxon>Betaproteobacteria</taxon>
        <taxon>Burkholderiales</taxon>
        <taxon>Sutterellaceae</taxon>
        <taxon>Sutterella</taxon>
    </lineage>
</organism>
<feature type="binding site" evidence="4">
    <location>
        <position position="133"/>
    </location>
    <ligand>
        <name>NAD(+)</name>
        <dbReference type="ChEBI" id="CHEBI:57540"/>
    </ligand>
</feature>
<sequence>MPKNYTVTLPHYSVGPSCYDELGQVTRFYGRTAAVVGGETALAKAGPALKAGFEKAGVKLTEWTVYGKDSTNANVEKIVNNPKVQEADLLFGVGGGRAIDTVKTAADILGKPFFSVPTVSSNCAPVSAIAVIYKDDGALDHYHFPKRCPEHCFIDTTVILDSPEELFWAGIGDALSKQAESQLASRGAELTHTPLLGVQVGLVCEDPLLEYGKQAIEDFRAKRDSHAFTETVLDIIVSTGITSNLTTTKDSYYYNSSLAHCFYNASMVLPSIHKHLHGEVVSFGTLVLHAVDEDDVALERLMTFNHSVGLPVTLAQLDITTPEQVNALVDRAATMKEWTCVPYEMTKDKFRNGIYKVDELGRKFVAKQS</sequence>
<keyword evidence="4" id="KW-0520">NAD</keyword>
<dbReference type="GeneID" id="64061695"/>
<dbReference type="PANTHER" id="PTHR43616">
    <property type="entry name" value="GLYCEROL DEHYDROGENASE"/>
    <property type="match status" value="1"/>
</dbReference>
<feature type="binding site" evidence="3">
    <location>
        <position position="277"/>
    </location>
    <ligand>
        <name>glycerol</name>
        <dbReference type="ChEBI" id="CHEBI:17754"/>
    </ligand>
</feature>
<keyword evidence="3" id="KW-0862">Zinc</keyword>
<dbReference type="AlphaFoldDB" id="S3BLD2"/>
<dbReference type="Gene3D" id="3.40.50.1970">
    <property type="match status" value="1"/>
</dbReference>
<feature type="binding site" evidence="4">
    <location>
        <position position="127"/>
    </location>
    <ligand>
        <name>NAD(+)</name>
        <dbReference type="ChEBI" id="CHEBI:57540"/>
    </ligand>
</feature>
<dbReference type="EMBL" id="ATCF01000005">
    <property type="protein sequence ID" value="EPE01152.1"/>
    <property type="molecule type" value="Genomic_DNA"/>
</dbReference>
<evidence type="ECO:0000313" key="7">
    <source>
        <dbReference type="Proteomes" id="UP000014400"/>
    </source>
</evidence>
<evidence type="ECO:0000256" key="3">
    <source>
        <dbReference type="PIRSR" id="PIRSR000112-1"/>
    </source>
</evidence>
<proteinExistence type="predicted"/>
<keyword evidence="2" id="KW-0560">Oxidoreductase</keyword>
<dbReference type="PATRIC" id="fig|1203554.3.peg.449"/>
<evidence type="ECO:0000259" key="5">
    <source>
        <dbReference type="Pfam" id="PF00465"/>
    </source>
</evidence>
<dbReference type="PIRSF" id="PIRSF000112">
    <property type="entry name" value="Glycerol_dehydrogenase"/>
    <property type="match status" value="1"/>
</dbReference>
<evidence type="ECO:0000256" key="1">
    <source>
        <dbReference type="ARBA" id="ARBA00022723"/>
    </source>
</evidence>
<dbReference type="CDD" id="cd08171">
    <property type="entry name" value="GlyDH-like"/>
    <property type="match status" value="1"/>
</dbReference>
<dbReference type="Gene3D" id="1.20.1090.10">
    <property type="entry name" value="Dehydroquinate synthase-like - alpha domain"/>
    <property type="match status" value="1"/>
</dbReference>